<proteinExistence type="predicted"/>
<comment type="caution">
    <text evidence="2">The sequence shown here is derived from an EMBL/GenBank/DDBJ whole genome shotgun (WGS) entry which is preliminary data.</text>
</comment>
<dbReference type="SUPFAM" id="SSF51735">
    <property type="entry name" value="NAD(P)-binding Rossmann-fold domains"/>
    <property type="match status" value="1"/>
</dbReference>
<reference evidence="2" key="1">
    <citation type="submission" date="2021-01" db="EMBL/GenBank/DDBJ databases">
        <title>Whole genome shotgun sequence of Actinoplanes rishiriensis NBRC 108556.</title>
        <authorList>
            <person name="Komaki H."/>
            <person name="Tamura T."/>
        </authorList>
    </citation>
    <scope>NUCLEOTIDE SEQUENCE</scope>
    <source>
        <strain evidence="2">NBRC 108556</strain>
    </source>
</reference>
<dbReference type="PANTHER" id="PTHR43162:SF1">
    <property type="entry name" value="PRESTALK A DIFFERENTIATION PROTEIN A"/>
    <property type="match status" value="1"/>
</dbReference>
<evidence type="ECO:0000259" key="1">
    <source>
        <dbReference type="Pfam" id="PF05368"/>
    </source>
</evidence>
<protein>
    <submittedName>
        <fullName evidence="2">Nucleoside-diphosphate sugar epimerase</fullName>
    </submittedName>
</protein>
<evidence type="ECO:0000313" key="2">
    <source>
        <dbReference type="EMBL" id="GIE95396.1"/>
    </source>
</evidence>
<dbReference type="PANTHER" id="PTHR43162">
    <property type="match status" value="1"/>
</dbReference>
<dbReference type="Proteomes" id="UP000636960">
    <property type="component" value="Unassembled WGS sequence"/>
</dbReference>
<dbReference type="Gene3D" id="3.90.25.10">
    <property type="entry name" value="UDP-galactose 4-epimerase, domain 1"/>
    <property type="match status" value="1"/>
</dbReference>
<dbReference type="InterPro" id="IPR008030">
    <property type="entry name" value="NmrA-like"/>
</dbReference>
<organism evidence="2 3">
    <name type="scientific">Paractinoplanes rishiriensis</name>
    <dbReference type="NCBI Taxonomy" id="1050105"/>
    <lineage>
        <taxon>Bacteria</taxon>
        <taxon>Bacillati</taxon>
        <taxon>Actinomycetota</taxon>
        <taxon>Actinomycetes</taxon>
        <taxon>Micromonosporales</taxon>
        <taxon>Micromonosporaceae</taxon>
        <taxon>Paractinoplanes</taxon>
    </lineage>
</organism>
<dbReference type="RefSeq" id="WP_203781696.1">
    <property type="nucleotide sequence ID" value="NZ_BOMV01000028.1"/>
</dbReference>
<keyword evidence="3" id="KW-1185">Reference proteome</keyword>
<gene>
    <name evidence="2" type="ORF">Ari01nite_28610</name>
</gene>
<dbReference type="InterPro" id="IPR036291">
    <property type="entry name" value="NAD(P)-bd_dom_sf"/>
</dbReference>
<dbReference type="InterPro" id="IPR051604">
    <property type="entry name" value="Ergot_Alk_Oxidoreductase"/>
</dbReference>
<sequence length="274" mass="28529">MYAITGVTGHVGSAAARTLRAANQPIRTVARDPSKGDVVADFADTSALTKAFDGCDGAFVLLPTVPPFTEAAHHELSASIADAVRASSLRHVVLLSSWGADLPAGTGPVRWLYHLENLLRDTGATVTAIRAPHFQEKVETVLEAATGAGVYPVFGDSADVPVPMVATRDIGEAVANALVSPPAASEIVVLEAPSYTERQVADALGEQLGRPLSVVTIPRPGWLGALTAAAVPEQLAEELVALYAADADGRLLPRGDRRVRCTTGITATLREVTG</sequence>
<dbReference type="EMBL" id="BOMV01000028">
    <property type="protein sequence ID" value="GIE95396.1"/>
    <property type="molecule type" value="Genomic_DNA"/>
</dbReference>
<dbReference type="AlphaFoldDB" id="A0A919K2F9"/>
<evidence type="ECO:0000313" key="3">
    <source>
        <dbReference type="Proteomes" id="UP000636960"/>
    </source>
</evidence>
<name>A0A919K2F9_9ACTN</name>
<feature type="domain" description="NmrA-like" evidence="1">
    <location>
        <begin position="3"/>
        <end position="244"/>
    </location>
</feature>
<dbReference type="Pfam" id="PF05368">
    <property type="entry name" value="NmrA"/>
    <property type="match status" value="1"/>
</dbReference>
<accession>A0A919K2F9</accession>
<dbReference type="Gene3D" id="3.40.50.720">
    <property type="entry name" value="NAD(P)-binding Rossmann-like Domain"/>
    <property type="match status" value="1"/>
</dbReference>